<feature type="transmembrane region" description="Helical" evidence="1">
    <location>
        <begin position="118"/>
        <end position="144"/>
    </location>
</feature>
<feature type="transmembrane region" description="Helical" evidence="1">
    <location>
        <begin position="45"/>
        <end position="72"/>
    </location>
</feature>
<dbReference type="EMBL" id="CP038267">
    <property type="protein sequence ID" value="QBR92041.1"/>
    <property type="molecule type" value="Genomic_DNA"/>
</dbReference>
<dbReference type="Proteomes" id="UP000294894">
    <property type="component" value="Chromosome"/>
</dbReference>
<accession>A0A4P7GK48</accession>
<feature type="transmembrane region" description="Helical" evidence="1">
    <location>
        <begin position="84"/>
        <end position="112"/>
    </location>
</feature>
<gene>
    <name evidence="2" type="ORF">EXE57_06935</name>
</gene>
<evidence type="ECO:0000313" key="2">
    <source>
        <dbReference type="EMBL" id="QBR92041.1"/>
    </source>
</evidence>
<keyword evidence="1" id="KW-0812">Transmembrane</keyword>
<evidence type="ECO:0000256" key="1">
    <source>
        <dbReference type="SAM" id="Phobius"/>
    </source>
</evidence>
<sequence length="158" mass="17303">MMTTDRVVFVLRGLLVLAFAAILLLQVMSIPGTLAYNAEQSADPFWHYPLLVVLEVELICVQVVVVATWMLLGMVREDRIFSDAAFRWVDLIIGAIVAAWLVWAGLAVFVFATSDDPGLPLLMGIVLLAGAVLGLLMFVMRALLRQATALRSDMDAVI</sequence>
<organism evidence="2 3">
    <name type="scientific">Nocardioides euryhalodurans</name>
    <dbReference type="NCBI Taxonomy" id="2518370"/>
    <lineage>
        <taxon>Bacteria</taxon>
        <taxon>Bacillati</taxon>
        <taxon>Actinomycetota</taxon>
        <taxon>Actinomycetes</taxon>
        <taxon>Propionibacteriales</taxon>
        <taxon>Nocardioidaceae</taxon>
        <taxon>Nocardioides</taxon>
    </lineage>
</organism>
<dbReference type="AlphaFoldDB" id="A0A4P7GK48"/>
<dbReference type="RefSeq" id="WP_135075529.1">
    <property type="nucleotide sequence ID" value="NZ_CP038267.1"/>
</dbReference>
<reference evidence="2 3" key="1">
    <citation type="submission" date="2019-03" db="EMBL/GenBank/DDBJ databases">
        <title>Three New Species of Nocardioides, Nocardioides euryhalodurans sp. nov., Nocardioides seonyuensis sp. nov. and Nocardioides eburneoflavus sp. nov., Iolated from Soil.</title>
        <authorList>
            <person name="Roh S.G."/>
            <person name="Lee C."/>
            <person name="Kim M.-K."/>
            <person name="Kim S.B."/>
        </authorList>
    </citation>
    <scope>NUCLEOTIDE SEQUENCE [LARGE SCALE GENOMIC DNA]</scope>
    <source>
        <strain evidence="2 3">MMS17-SY117</strain>
    </source>
</reference>
<protein>
    <submittedName>
        <fullName evidence="2">DUF2975 domain-containing protein</fullName>
    </submittedName>
</protein>
<name>A0A4P7GK48_9ACTN</name>
<keyword evidence="1" id="KW-1133">Transmembrane helix</keyword>
<dbReference type="Pfam" id="PF11188">
    <property type="entry name" value="DUF2975"/>
    <property type="match status" value="1"/>
</dbReference>
<dbReference type="KEGG" id="noy:EXE57_06935"/>
<dbReference type="InterPro" id="IPR021354">
    <property type="entry name" value="DUF2975"/>
</dbReference>
<evidence type="ECO:0000313" key="3">
    <source>
        <dbReference type="Proteomes" id="UP000294894"/>
    </source>
</evidence>
<keyword evidence="1" id="KW-0472">Membrane</keyword>
<proteinExistence type="predicted"/>
<keyword evidence="3" id="KW-1185">Reference proteome</keyword>